<evidence type="ECO:0000313" key="2">
    <source>
        <dbReference type="EMBL" id="APG47742.1"/>
    </source>
</evidence>
<dbReference type="OrthoDB" id="6305173at2"/>
<dbReference type="Pfam" id="PF13403">
    <property type="entry name" value="Hint_2"/>
    <property type="match status" value="1"/>
</dbReference>
<protein>
    <submittedName>
        <fullName evidence="2">Hint domain protein</fullName>
    </submittedName>
</protein>
<reference evidence="3" key="1">
    <citation type="submission" date="2016-07" db="EMBL/GenBank/DDBJ databases">
        <title>Phaeobacter portensis sp. nov., a tropodithietic acid producing bacterium isolated from a German harbor.</title>
        <authorList>
            <person name="Freese H.M."/>
            <person name="Bunk B."/>
            <person name="Breider S."/>
            <person name="Brinkhoff T."/>
        </authorList>
    </citation>
    <scope>NUCLEOTIDE SEQUENCE [LARGE SCALE GENOMIC DNA]</scope>
    <source>
        <strain evidence="3">P97</strain>
    </source>
</reference>
<keyword evidence="3" id="KW-1185">Reference proteome</keyword>
<name>A0A1L3I6U2_9RHOB</name>
<dbReference type="AlphaFoldDB" id="A0A1L3I6U2"/>
<accession>A0A1L3I6U2</accession>
<sequence>MTIPQSLQRAAANAIEANALLKDPADRRSEVRPQLRRYDVTSLLPNGNIVDTRHVAPSLPLFEEAFTAFCRGSLVETSSGPIAIEDLLPGDALITAEGEALPLLWKGCTSLVPARATQNGRSHRLTSFTADSLGEAKPMSSVVAGPSARVLQRAPLPGIQLEHEAALVPVQQYQDGMSIVETAPPTAVNLYHLCLSRHAVINVGGLPFETYHPGPDALKLVSHAIRTLYLNLFSHVDSVAGFGPLTYPRIELQDPDLL</sequence>
<proteinExistence type="predicted"/>
<dbReference type="RefSeq" id="WP_072505176.1">
    <property type="nucleotide sequence ID" value="NZ_CP016364.1"/>
</dbReference>
<evidence type="ECO:0000313" key="3">
    <source>
        <dbReference type="Proteomes" id="UP000183859"/>
    </source>
</evidence>
<organism evidence="2 3">
    <name type="scientific">Phaeobacter porticola</name>
    <dbReference type="NCBI Taxonomy" id="1844006"/>
    <lineage>
        <taxon>Bacteria</taxon>
        <taxon>Pseudomonadati</taxon>
        <taxon>Pseudomonadota</taxon>
        <taxon>Alphaproteobacteria</taxon>
        <taxon>Rhodobacterales</taxon>
        <taxon>Roseobacteraceae</taxon>
        <taxon>Phaeobacter</taxon>
    </lineage>
</organism>
<evidence type="ECO:0000259" key="1">
    <source>
        <dbReference type="Pfam" id="PF13403"/>
    </source>
</evidence>
<dbReference type="STRING" id="1844006.PhaeoP97_02348"/>
<feature type="domain" description="Hedgehog/Intein (Hint)" evidence="1">
    <location>
        <begin position="68"/>
        <end position="214"/>
    </location>
</feature>
<dbReference type="Proteomes" id="UP000183859">
    <property type="component" value="Chromosome"/>
</dbReference>
<gene>
    <name evidence="2" type="ORF">PhaeoP97_02348</name>
</gene>
<dbReference type="InterPro" id="IPR028992">
    <property type="entry name" value="Hedgehog/Intein_dom"/>
</dbReference>
<dbReference type="KEGG" id="php:PhaeoP97_02348"/>
<dbReference type="EMBL" id="CP016364">
    <property type="protein sequence ID" value="APG47742.1"/>
    <property type="molecule type" value="Genomic_DNA"/>
</dbReference>